<accession>A0A9N9BTF7</accession>
<gene>
    <name evidence="1" type="ORF">DERYTH_LOCUS6413</name>
</gene>
<evidence type="ECO:0000313" key="1">
    <source>
        <dbReference type="EMBL" id="CAG8575326.1"/>
    </source>
</evidence>
<proteinExistence type="predicted"/>
<dbReference type="AlphaFoldDB" id="A0A9N9BTF7"/>
<dbReference type="EMBL" id="CAJVPY010002903">
    <property type="protein sequence ID" value="CAG8575326.1"/>
    <property type="molecule type" value="Genomic_DNA"/>
</dbReference>
<sequence length="68" mass="7738">KDNKIYDFNTNINATISAVQTKKLIQKLKDTTQTILQFPILQQKVHTEEVPTTPSSLFHIHTCPACNQ</sequence>
<comment type="caution">
    <text evidence="1">The sequence shown here is derived from an EMBL/GenBank/DDBJ whole genome shotgun (WGS) entry which is preliminary data.</text>
</comment>
<keyword evidence="2" id="KW-1185">Reference proteome</keyword>
<name>A0A9N9BTF7_9GLOM</name>
<protein>
    <submittedName>
        <fullName evidence="1">14242_t:CDS:1</fullName>
    </submittedName>
</protein>
<organism evidence="1 2">
    <name type="scientific">Dentiscutata erythropus</name>
    <dbReference type="NCBI Taxonomy" id="1348616"/>
    <lineage>
        <taxon>Eukaryota</taxon>
        <taxon>Fungi</taxon>
        <taxon>Fungi incertae sedis</taxon>
        <taxon>Mucoromycota</taxon>
        <taxon>Glomeromycotina</taxon>
        <taxon>Glomeromycetes</taxon>
        <taxon>Diversisporales</taxon>
        <taxon>Gigasporaceae</taxon>
        <taxon>Dentiscutata</taxon>
    </lineage>
</organism>
<feature type="non-terminal residue" evidence="1">
    <location>
        <position position="1"/>
    </location>
</feature>
<dbReference type="Proteomes" id="UP000789405">
    <property type="component" value="Unassembled WGS sequence"/>
</dbReference>
<evidence type="ECO:0000313" key="2">
    <source>
        <dbReference type="Proteomes" id="UP000789405"/>
    </source>
</evidence>
<reference evidence="1" key="1">
    <citation type="submission" date="2021-06" db="EMBL/GenBank/DDBJ databases">
        <authorList>
            <person name="Kallberg Y."/>
            <person name="Tangrot J."/>
            <person name="Rosling A."/>
        </authorList>
    </citation>
    <scope>NUCLEOTIDE SEQUENCE</scope>
    <source>
        <strain evidence="1">MA453B</strain>
    </source>
</reference>
<feature type="non-terminal residue" evidence="1">
    <location>
        <position position="68"/>
    </location>
</feature>